<dbReference type="InterPro" id="IPR051601">
    <property type="entry name" value="Serine_prot/Carboxylest_S33"/>
</dbReference>
<evidence type="ECO:0000259" key="6">
    <source>
        <dbReference type="Pfam" id="PF08386"/>
    </source>
</evidence>
<gene>
    <name evidence="7" type="ORF">FB471_0439</name>
</gene>
<dbReference type="EMBL" id="VFML01000001">
    <property type="protein sequence ID" value="TQJ00789.1"/>
    <property type="molecule type" value="Genomic_DNA"/>
</dbReference>
<dbReference type="GO" id="GO:0016787">
    <property type="term" value="F:hydrolase activity"/>
    <property type="evidence" value="ECO:0007669"/>
    <property type="project" value="UniProtKB-KW"/>
</dbReference>
<feature type="chain" id="PRO_5021730044" evidence="4">
    <location>
        <begin position="32"/>
        <end position="542"/>
    </location>
</feature>
<name>A0A542DCJ5_AMYCI</name>
<sequence>MLTTRRARARGGLVAGTLAVAVALTASPAAATGEGSAPGEPAAGVPQVQWGECAEPALETVPEEQRDQFSCATYRVPLDHDNAAAGTVDLALMRRAAGNPDARIGSLFLNPGGPGGSGRTLPVLADQLFEPPVLERFDLIGFDPRGVGKSSSVRCFTTEEDAYEVLGEQVPVPLERQRISDVLRAYQEYGEFCAANTGALLNHLSTKDVARDLDLLRAAVGDERLNYVGFSYGTLIGATYANMFPGKARAMVLDGNVDPALRTGDSARYERERAKGFEVALDAFLTECGQVRERCAFSEGRPRKKFDELRERLRREPIELPDGDTVDINAFTGGVAGALYAPQAFPGLAQDLQQLYEVLHPPQATEPEEQAPARDDLSTLLDPAEDSRFDVRPDSPYTSQDAYLGVNCSDKRFQHAQQEVPAMAGEWEREMPTFGRIQAFSDAAGCATWPVREPDAYRGPWNRSTEHPVLVIGNYYDPATQYAFAERMADQLGFARLLSVDAFGHCILGNSARLDTATAEYLIDLKVPAPGQVYEPDTHPFG</sequence>
<comment type="caution">
    <text evidence="7">The sequence shown here is derived from an EMBL/GenBank/DDBJ whole genome shotgun (WGS) entry which is preliminary data.</text>
</comment>
<feature type="domain" description="AB hydrolase-1" evidence="5">
    <location>
        <begin position="107"/>
        <end position="267"/>
    </location>
</feature>
<evidence type="ECO:0000256" key="2">
    <source>
        <dbReference type="ARBA" id="ARBA00022729"/>
    </source>
</evidence>
<keyword evidence="8" id="KW-1185">Reference proteome</keyword>
<keyword evidence="3" id="KW-0378">Hydrolase</keyword>
<accession>A0A542DCJ5</accession>
<reference evidence="7 8" key="1">
    <citation type="submission" date="2019-06" db="EMBL/GenBank/DDBJ databases">
        <title>Sequencing the genomes of 1000 actinobacteria strains.</title>
        <authorList>
            <person name="Klenk H.-P."/>
        </authorList>
    </citation>
    <scope>NUCLEOTIDE SEQUENCE [LARGE SCALE GENOMIC DNA]</scope>
    <source>
        <strain evidence="7 8">DSM 45679</strain>
    </source>
</reference>
<evidence type="ECO:0000256" key="4">
    <source>
        <dbReference type="SAM" id="SignalP"/>
    </source>
</evidence>
<dbReference type="InterPro" id="IPR029058">
    <property type="entry name" value="AB_hydrolase_fold"/>
</dbReference>
<dbReference type="InterPro" id="IPR000073">
    <property type="entry name" value="AB_hydrolase_1"/>
</dbReference>
<protein>
    <submittedName>
        <fullName evidence="7">TAP-like protein</fullName>
    </submittedName>
</protein>
<dbReference type="SUPFAM" id="SSF53474">
    <property type="entry name" value="alpha/beta-Hydrolases"/>
    <property type="match status" value="1"/>
</dbReference>
<dbReference type="Proteomes" id="UP000320876">
    <property type="component" value="Unassembled WGS sequence"/>
</dbReference>
<dbReference type="PANTHER" id="PTHR43248:SF29">
    <property type="entry name" value="TRIPEPTIDYL AMINOPEPTIDASE"/>
    <property type="match status" value="1"/>
</dbReference>
<dbReference type="InterPro" id="IPR013595">
    <property type="entry name" value="Pept_S33_TAP-like_C"/>
</dbReference>
<evidence type="ECO:0000259" key="5">
    <source>
        <dbReference type="Pfam" id="PF00561"/>
    </source>
</evidence>
<dbReference type="AlphaFoldDB" id="A0A542DCJ5"/>
<dbReference type="Gene3D" id="3.40.50.1820">
    <property type="entry name" value="alpha/beta hydrolase"/>
    <property type="match status" value="1"/>
</dbReference>
<evidence type="ECO:0000256" key="1">
    <source>
        <dbReference type="ARBA" id="ARBA00010088"/>
    </source>
</evidence>
<dbReference type="RefSeq" id="WP_425457021.1">
    <property type="nucleotide sequence ID" value="NZ_VFML01000001.1"/>
</dbReference>
<keyword evidence="2 4" id="KW-0732">Signal</keyword>
<dbReference type="Pfam" id="PF00561">
    <property type="entry name" value="Abhydrolase_1"/>
    <property type="match status" value="1"/>
</dbReference>
<organism evidence="7 8">
    <name type="scientific">Amycolatopsis cihanbeyliensis</name>
    <dbReference type="NCBI Taxonomy" id="1128664"/>
    <lineage>
        <taxon>Bacteria</taxon>
        <taxon>Bacillati</taxon>
        <taxon>Actinomycetota</taxon>
        <taxon>Actinomycetes</taxon>
        <taxon>Pseudonocardiales</taxon>
        <taxon>Pseudonocardiaceae</taxon>
        <taxon>Amycolatopsis</taxon>
    </lineage>
</organism>
<dbReference type="PANTHER" id="PTHR43248">
    <property type="entry name" value="2-SUCCINYL-6-HYDROXY-2,4-CYCLOHEXADIENE-1-CARBOXYLATE SYNTHASE"/>
    <property type="match status" value="1"/>
</dbReference>
<feature type="domain" description="Peptidase S33 tripeptidyl aminopeptidase-like C-terminal" evidence="6">
    <location>
        <begin position="434"/>
        <end position="532"/>
    </location>
</feature>
<evidence type="ECO:0000256" key="3">
    <source>
        <dbReference type="ARBA" id="ARBA00022801"/>
    </source>
</evidence>
<feature type="signal peptide" evidence="4">
    <location>
        <begin position="1"/>
        <end position="31"/>
    </location>
</feature>
<comment type="similarity">
    <text evidence="1">Belongs to the peptidase S33 family.</text>
</comment>
<evidence type="ECO:0000313" key="8">
    <source>
        <dbReference type="Proteomes" id="UP000320876"/>
    </source>
</evidence>
<evidence type="ECO:0000313" key="7">
    <source>
        <dbReference type="EMBL" id="TQJ00789.1"/>
    </source>
</evidence>
<proteinExistence type="inferred from homology"/>
<dbReference type="Pfam" id="PF08386">
    <property type="entry name" value="Abhydrolase_4"/>
    <property type="match status" value="1"/>
</dbReference>